<dbReference type="HOGENOM" id="CLU_3247528_0_0_10"/>
<reference evidence="2 3" key="2">
    <citation type="submission" date="2007-11" db="EMBL/GenBank/DDBJ databases">
        <authorList>
            <person name="Fulton L."/>
            <person name="Clifton S."/>
            <person name="Fulton B."/>
            <person name="Xu J."/>
            <person name="Minx P."/>
            <person name="Pepin K.H."/>
            <person name="Johnson M."/>
            <person name="Thiruvilangam P."/>
            <person name="Bhonagiri V."/>
            <person name="Nash W.E."/>
            <person name="Mardis E.R."/>
            <person name="Wilson R.K."/>
        </authorList>
    </citation>
    <scope>NUCLEOTIDE SEQUENCE [LARGE SCALE GENOMIC DNA]</scope>
    <source>
        <strain evidence="2 3">ATCC 43183</strain>
    </source>
</reference>
<comment type="caution">
    <text evidence="2">The sequence shown here is derived from an EMBL/GenBank/DDBJ whole genome shotgun (WGS) entry which is preliminary data.</text>
</comment>
<name>B0NTS8_BACSE</name>
<feature type="transmembrane region" description="Helical" evidence="1">
    <location>
        <begin position="6"/>
        <end position="22"/>
    </location>
</feature>
<protein>
    <submittedName>
        <fullName evidence="2">Uncharacterized protein</fullName>
    </submittedName>
</protein>
<evidence type="ECO:0000313" key="3">
    <source>
        <dbReference type="Proteomes" id="UP000004713"/>
    </source>
</evidence>
<dbReference type="EMBL" id="ABFZ02000022">
    <property type="protein sequence ID" value="EDS13770.1"/>
    <property type="molecule type" value="Genomic_DNA"/>
</dbReference>
<evidence type="ECO:0000313" key="2">
    <source>
        <dbReference type="EMBL" id="EDS13770.1"/>
    </source>
</evidence>
<gene>
    <name evidence="2" type="ORF">BACSTE_02911</name>
</gene>
<reference evidence="2 3" key="1">
    <citation type="submission" date="2007-11" db="EMBL/GenBank/DDBJ databases">
        <title>Draft genome sequence of Bacteroides stercoris(ATCC 43183).</title>
        <authorList>
            <person name="Sudarsanam P."/>
            <person name="Ley R."/>
            <person name="Guruge J."/>
            <person name="Turnbaugh P.J."/>
            <person name="Mahowald M."/>
            <person name="Liep D."/>
            <person name="Gordon J."/>
        </authorList>
    </citation>
    <scope>NUCLEOTIDE SEQUENCE [LARGE SCALE GENOMIC DNA]</scope>
    <source>
        <strain evidence="2 3">ATCC 43183</strain>
    </source>
</reference>
<organism evidence="2 3">
    <name type="scientific">Bacteroides stercoris ATCC 43183</name>
    <dbReference type="NCBI Taxonomy" id="449673"/>
    <lineage>
        <taxon>Bacteria</taxon>
        <taxon>Pseudomonadati</taxon>
        <taxon>Bacteroidota</taxon>
        <taxon>Bacteroidia</taxon>
        <taxon>Bacteroidales</taxon>
        <taxon>Bacteroidaceae</taxon>
        <taxon>Bacteroides</taxon>
    </lineage>
</organism>
<dbReference type="AlphaFoldDB" id="B0NTS8"/>
<keyword evidence="1" id="KW-0472">Membrane</keyword>
<sequence>MKIVKFFRIFSFVLFVIFYLFIEVNFPFAAFRNFICLHNTDY</sequence>
<dbReference type="Proteomes" id="UP000004713">
    <property type="component" value="Unassembled WGS sequence"/>
</dbReference>
<proteinExistence type="predicted"/>
<evidence type="ECO:0000256" key="1">
    <source>
        <dbReference type="SAM" id="Phobius"/>
    </source>
</evidence>
<keyword evidence="1" id="KW-0812">Transmembrane</keyword>
<keyword evidence="1" id="KW-1133">Transmembrane helix</keyword>
<accession>B0NTS8</accession>